<dbReference type="PANTHER" id="PTHR12586">
    <property type="entry name" value="CDP-DIACYLGLYCEROL--SERINE O-PHOSPHATIDYLTRANSFERASE"/>
    <property type="match status" value="1"/>
</dbReference>
<keyword evidence="6 7" id="KW-1208">Phospholipid metabolism</keyword>
<dbReference type="CDD" id="cd09135">
    <property type="entry name" value="PLDc_PGS1_euk_1"/>
    <property type="match status" value="1"/>
</dbReference>
<keyword evidence="7" id="KW-0547">Nucleotide-binding</keyword>
<keyword evidence="2 7" id="KW-0808">Transferase</keyword>
<dbReference type="OrthoDB" id="10250191at2759"/>
<evidence type="ECO:0000256" key="6">
    <source>
        <dbReference type="ARBA" id="ARBA00023264"/>
    </source>
</evidence>
<evidence type="ECO:0000256" key="5">
    <source>
        <dbReference type="ARBA" id="ARBA00023209"/>
    </source>
</evidence>
<evidence type="ECO:0000313" key="10">
    <source>
        <dbReference type="Proteomes" id="UP000664521"/>
    </source>
</evidence>
<dbReference type="GO" id="GO:0005524">
    <property type="term" value="F:ATP binding"/>
    <property type="evidence" value="ECO:0007669"/>
    <property type="project" value="UniProtKB-KW"/>
</dbReference>
<reference evidence="9" key="1">
    <citation type="submission" date="2021-03" db="EMBL/GenBank/DDBJ databases">
        <authorList>
            <person name="Tagirdzhanova G."/>
        </authorList>
    </citation>
    <scope>NUCLEOTIDE SEQUENCE</scope>
</reference>
<keyword evidence="10" id="KW-1185">Reference proteome</keyword>
<dbReference type="SUPFAM" id="SSF56024">
    <property type="entry name" value="Phospholipase D/nuclease"/>
    <property type="match status" value="1"/>
</dbReference>
<feature type="compositionally biased region" description="Low complexity" evidence="8">
    <location>
        <begin position="29"/>
        <end position="49"/>
    </location>
</feature>
<feature type="region of interest" description="Disordered" evidence="8">
    <location>
        <begin position="17"/>
        <end position="53"/>
    </location>
</feature>
<evidence type="ECO:0000256" key="7">
    <source>
        <dbReference type="RuleBase" id="RU365024"/>
    </source>
</evidence>
<comment type="pathway">
    <text evidence="7">Phospholipid metabolism; phosphatidylglycerol biosynthesis; phosphatidylglycerol from CDP-diacylglycerol: step 1/2.</text>
</comment>
<dbReference type="GO" id="GO:0008444">
    <property type="term" value="F:CDP-diacylglycerol-glycerol-3-phosphate 3-phosphatidyltransferase activity"/>
    <property type="evidence" value="ECO:0007669"/>
    <property type="project" value="UniProtKB-EC"/>
</dbReference>
<evidence type="ECO:0000256" key="3">
    <source>
        <dbReference type="ARBA" id="ARBA00022737"/>
    </source>
</evidence>
<evidence type="ECO:0000256" key="8">
    <source>
        <dbReference type="SAM" id="MobiDB-lite"/>
    </source>
</evidence>
<dbReference type="GO" id="GO:0005739">
    <property type="term" value="C:mitochondrion"/>
    <property type="evidence" value="ECO:0007669"/>
    <property type="project" value="UniProtKB-SubCell"/>
</dbReference>
<dbReference type="CDD" id="cd09137">
    <property type="entry name" value="PLDc_PGS1_euk_2"/>
    <property type="match status" value="1"/>
</dbReference>
<dbReference type="PANTHER" id="PTHR12586:SF1">
    <property type="entry name" value="CDP-DIACYLGLYCEROL--GLYCEROL-3-PHOSPHATE 3-PHOSPHATIDYLTRANSFERASE, MITOCHONDRIAL"/>
    <property type="match status" value="1"/>
</dbReference>
<dbReference type="PIRSF" id="PIRSF000850">
    <property type="entry name" value="Phospholipase_D_PSS"/>
    <property type="match status" value="1"/>
</dbReference>
<dbReference type="Gene3D" id="3.30.870.10">
    <property type="entry name" value="Endonuclease Chain A"/>
    <property type="match status" value="2"/>
</dbReference>
<keyword evidence="1 7" id="KW-0444">Lipid biosynthesis</keyword>
<dbReference type="GO" id="GO:0032049">
    <property type="term" value="P:cardiolipin biosynthetic process"/>
    <property type="evidence" value="ECO:0007669"/>
    <property type="project" value="InterPro"/>
</dbReference>
<comment type="subcellular location">
    <subcellularLocation>
        <location evidence="7">Mitochondrion</location>
    </subcellularLocation>
</comment>
<accession>A0A8H3FAY2</accession>
<evidence type="ECO:0000256" key="4">
    <source>
        <dbReference type="ARBA" id="ARBA00023098"/>
    </source>
</evidence>
<dbReference type="InterPro" id="IPR016270">
    <property type="entry name" value="PGS1"/>
</dbReference>
<protein>
    <recommendedName>
        <fullName evidence="7">CDP-diacylglycerol--glycerol-3-phosphate 3-phosphatidyltransferase</fullName>
        <ecNumber evidence="7">2.7.8.5</ecNumber>
    </recommendedName>
</protein>
<keyword evidence="3" id="KW-0677">Repeat</keyword>
<dbReference type="Proteomes" id="UP000664521">
    <property type="component" value="Unassembled WGS sequence"/>
</dbReference>
<evidence type="ECO:0000256" key="1">
    <source>
        <dbReference type="ARBA" id="ARBA00022516"/>
    </source>
</evidence>
<organism evidence="9 10">
    <name type="scientific">Heterodermia speciosa</name>
    <dbReference type="NCBI Taxonomy" id="116794"/>
    <lineage>
        <taxon>Eukaryota</taxon>
        <taxon>Fungi</taxon>
        <taxon>Dikarya</taxon>
        <taxon>Ascomycota</taxon>
        <taxon>Pezizomycotina</taxon>
        <taxon>Lecanoromycetes</taxon>
        <taxon>OSLEUM clade</taxon>
        <taxon>Lecanoromycetidae</taxon>
        <taxon>Caliciales</taxon>
        <taxon>Physciaceae</taxon>
        <taxon>Heterodermia</taxon>
    </lineage>
</organism>
<keyword evidence="7" id="KW-0067">ATP-binding</keyword>
<evidence type="ECO:0000256" key="2">
    <source>
        <dbReference type="ARBA" id="ARBA00022679"/>
    </source>
</evidence>
<keyword evidence="4 7" id="KW-0443">Lipid metabolism</keyword>
<sequence length="544" mass="60269">MLLRRIATHPIRPILLGKGNPPWRSNSRSLSTTTPTTSTTPTTPTASPLPHRRSPAMIGLMAELDQIAPRIDIRADQIEVIDSPAEFYTALKSMIRKAKRRIFLSTLYIGKTEHELVSEIRHSLRANPDLKVSILTDALRGTRESPEASCASLLASLTEEFPERVETRMYHTPNLTGLRKRFIPKRINEGWGLQHIKLYGFDDELILSGANLSNDYFTNRQDRYHVFTSQRVTDYFADIHNAVCSASFLLKPADNPAKYTLEWPSSNPAPSPLTSPEAYIKATTSLLRPFTTPSTSHPRPETDTSFYPLLCQPPNLNTELPALRAIIRSPSLCAYTFTAGYFNPHPLVTAYLLSIQAPGTILTASPFANGFYNSSGVSSLLPAAYSHLSLRFLRAARSVHARISLREWRRGTVGEPDGWTYHAKGLWVTLLQSPAIRSAAHHQPGDAETSRLPSVDAVSGGVGPCATVVGSSNYTKRSYGLDLEAGALVVSSNEGLMKRWKREEEQLVARSRMVEEDELAGEGRRAGWNVRVAMWIVKVLGGEL</sequence>
<gene>
    <name evidence="9" type="primary">PGS1</name>
    <name evidence="9" type="ORF">HETSPECPRED_005111</name>
</gene>
<dbReference type="EC" id="2.7.8.5" evidence="7"/>
<name>A0A8H3FAY2_9LECA</name>
<keyword evidence="5 7" id="KW-0594">Phospholipid biosynthesis</keyword>
<comment type="caution">
    <text evidence="9">The sequence shown here is derived from an EMBL/GenBank/DDBJ whole genome shotgun (WGS) entry which is preliminary data.</text>
</comment>
<dbReference type="EMBL" id="CAJPDS010000031">
    <property type="protein sequence ID" value="CAF9922646.1"/>
    <property type="molecule type" value="Genomic_DNA"/>
</dbReference>
<comment type="catalytic activity">
    <reaction evidence="7">
        <text>a CDP-1,2-diacyl-sn-glycerol + sn-glycerol 3-phosphate = a 1,2-diacyl-sn-glycero-3-phospho-(1'-sn-glycero-3'-phosphate) + CMP + H(+)</text>
        <dbReference type="Rhea" id="RHEA:12593"/>
        <dbReference type="ChEBI" id="CHEBI:15378"/>
        <dbReference type="ChEBI" id="CHEBI:57597"/>
        <dbReference type="ChEBI" id="CHEBI:58332"/>
        <dbReference type="ChEBI" id="CHEBI:60110"/>
        <dbReference type="ChEBI" id="CHEBI:60377"/>
        <dbReference type="EC" id="2.7.8.5"/>
    </reaction>
</comment>
<comment type="similarity">
    <text evidence="7">Belongs to the CDP-alcohol phosphatidyltransferase class-II family.</text>
</comment>
<dbReference type="AlphaFoldDB" id="A0A8H3FAY2"/>
<proteinExistence type="inferred from homology"/>
<evidence type="ECO:0000313" key="9">
    <source>
        <dbReference type="EMBL" id="CAF9922646.1"/>
    </source>
</evidence>
<comment type="function">
    <text evidence="7">Functions in the biosynthesis of the anionic phospholipids phosphatidylglycerol and cardiolipin.</text>
</comment>
<dbReference type="UniPathway" id="UPA00084">
    <property type="reaction ID" value="UER00503"/>
</dbReference>
<keyword evidence="7" id="KW-0496">Mitochondrion</keyword>